<dbReference type="AlphaFoldDB" id="A0A7M5XKP2"/>
<dbReference type="PANTHER" id="PTHR46579:SF1">
    <property type="entry name" value="F5_8 TYPE C DOMAIN-CONTAINING PROTEIN"/>
    <property type="match status" value="1"/>
</dbReference>
<dbReference type="EnsemblMetazoa" id="CLYHEMT024609.1">
    <property type="protein sequence ID" value="CLYHEMP024609.1"/>
    <property type="gene ID" value="CLYHEMG024609"/>
</dbReference>
<accession>A0A7M5XKP2</accession>
<dbReference type="InterPro" id="IPR004242">
    <property type="entry name" value="Transposase_21"/>
</dbReference>
<dbReference type="PANTHER" id="PTHR46579">
    <property type="entry name" value="F5/8 TYPE C DOMAIN-CONTAINING PROTEIN-RELATED"/>
    <property type="match status" value="1"/>
</dbReference>
<proteinExistence type="predicted"/>
<reference evidence="1" key="1">
    <citation type="submission" date="2021-01" db="UniProtKB">
        <authorList>
            <consortium name="EnsemblMetazoa"/>
        </authorList>
    </citation>
    <scope>IDENTIFICATION</scope>
</reference>
<protein>
    <submittedName>
        <fullName evidence="1">Uncharacterized protein</fullName>
    </submittedName>
</protein>
<evidence type="ECO:0000313" key="1">
    <source>
        <dbReference type="EnsemblMetazoa" id="CLYHEMP024609.1"/>
    </source>
</evidence>
<sequence length="310" mass="35936">MNTDGVSLFNSSSFSVWPVYLRINELPPKMRKSKKYRIFAGLWFGYNKPYMRTFLRPLVEEMKKLTFEGFSMIEEESGKKMEGKMAITGGLFDLPAKCLVQETVQFNGYHGCSCCEIEGEAVASNVVFPFVENQEQRSQLRTLGQAMLALETNETVFGIRGYSILGELPFIDIIWNIPYDYMHGIFQGVAKSLNRLWFDSAHSKEPWYLGKDVHIIDKALLSLRPPDEVTRLPRSLVAHRNYFKANECRNWMFYYAPMILNGILPDPYFSHFLLVVNGIFILQKEEITETELEFAEKCLKRFAVDMKEVY</sequence>
<evidence type="ECO:0000313" key="2">
    <source>
        <dbReference type="Proteomes" id="UP000594262"/>
    </source>
</evidence>
<dbReference type="Pfam" id="PF02992">
    <property type="entry name" value="Transposase_21"/>
    <property type="match status" value="1"/>
</dbReference>
<name>A0A7M5XKP2_9CNID</name>
<dbReference type="Proteomes" id="UP000594262">
    <property type="component" value="Unplaced"/>
</dbReference>
<dbReference type="OrthoDB" id="5988523at2759"/>
<organism evidence="1 2">
    <name type="scientific">Clytia hemisphaerica</name>
    <dbReference type="NCBI Taxonomy" id="252671"/>
    <lineage>
        <taxon>Eukaryota</taxon>
        <taxon>Metazoa</taxon>
        <taxon>Cnidaria</taxon>
        <taxon>Hydrozoa</taxon>
        <taxon>Hydroidolina</taxon>
        <taxon>Leptothecata</taxon>
        <taxon>Obeliida</taxon>
        <taxon>Clytiidae</taxon>
        <taxon>Clytia</taxon>
    </lineage>
</organism>
<keyword evidence="2" id="KW-1185">Reference proteome</keyword>